<feature type="compositionally biased region" description="Pro residues" evidence="1">
    <location>
        <begin position="284"/>
        <end position="310"/>
    </location>
</feature>
<dbReference type="SUPFAM" id="SSF75708">
    <property type="entry name" value="Chemotaxis phosphatase CheZ"/>
    <property type="match status" value="1"/>
</dbReference>
<comment type="caution">
    <text evidence="2">The sequence shown here is derived from an EMBL/GenBank/DDBJ whole genome shotgun (WGS) entry which is preliminary data.</text>
</comment>
<evidence type="ECO:0000313" key="3">
    <source>
        <dbReference type="Proteomes" id="UP001227317"/>
    </source>
</evidence>
<name>A0ABU0WQ01_9PROT</name>
<evidence type="ECO:0008006" key="4">
    <source>
        <dbReference type="Google" id="ProtNLM"/>
    </source>
</evidence>
<protein>
    <recommendedName>
        <fullName evidence="4">Chemotaxis protein CheZ</fullName>
    </recommendedName>
</protein>
<dbReference type="EMBL" id="JAUJFI010000228">
    <property type="protein sequence ID" value="MDQ2106318.1"/>
    <property type="molecule type" value="Genomic_DNA"/>
</dbReference>
<gene>
    <name evidence="2" type="ORF">QSG27_26740</name>
</gene>
<dbReference type="Proteomes" id="UP001227317">
    <property type="component" value="Unassembled WGS sequence"/>
</dbReference>
<proteinExistence type="predicted"/>
<evidence type="ECO:0000313" key="2">
    <source>
        <dbReference type="EMBL" id="MDQ2106318.1"/>
    </source>
</evidence>
<reference evidence="2 3" key="1">
    <citation type="submission" date="2023-06" db="EMBL/GenBank/DDBJ databases">
        <title>Azospirillum isscasensis sp.nov, a bacterium isolated from rhizosphere soil of rice.</title>
        <authorList>
            <person name="Wang H."/>
        </authorList>
    </citation>
    <scope>NUCLEOTIDE SEQUENCE [LARGE SCALE GENOMIC DNA]</scope>
    <source>
        <strain evidence="2 3">C340-1</strain>
    </source>
</reference>
<dbReference type="RefSeq" id="WP_306711582.1">
    <property type="nucleotide sequence ID" value="NZ_JAUJFI010000228.1"/>
</dbReference>
<keyword evidence="3" id="KW-1185">Reference proteome</keyword>
<accession>A0ABU0WQ01</accession>
<feature type="region of interest" description="Disordered" evidence="1">
    <location>
        <begin position="224"/>
        <end position="258"/>
    </location>
</feature>
<feature type="region of interest" description="Disordered" evidence="1">
    <location>
        <begin position="277"/>
        <end position="328"/>
    </location>
</feature>
<feature type="compositionally biased region" description="Basic and acidic residues" evidence="1">
    <location>
        <begin position="231"/>
        <end position="243"/>
    </location>
</feature>
<sequence length="328" mass="35041">MSDVPLLELTEHDYLQMEEALSQTARGRAFLRMRDRRSRVVAADEFHRLTSALEQQVNRLRGVEPGALARAAPGGSMADGLQLQQELMSITQVVRETRSDIAALRPADTGSNRIEAATGELDEIVAATERATTDILNATEKIQEITQGIPRDDPDIAEMVDAIDAWSIEIMTACAFQDITGQRTTKVVNTLRYIEQRVNTMIEIWGVDRIATASETASMGAGVGAGVGEVSSHRKLGDTRPDAHLLNGPQLGGPEVSQDDIDALFDNLASQLPQVMERAEPADAPAPPPPPPPPPAAPKPAPRPAAPAPEPSGGGSEISQADIDALFA</sequence>
<dbReference type="Gene3D" id="1.10.287.500">
    <property type="entry name" value="Helix hairpin bin"/>
    <property type="match status" value="1"/>
</dbReference>
<organism evidence="2 3">
    <name type="scientific">Azospirillum isscasi</name>
    <dbReference type="NCBI Taxonomy" id="3053926"/>
    <lineage>
        <taxon>Bacteria</taxon>
        <taxon>Pseudomonadati</taxon>
        <taxon>Pseudomonadota</taxon>
        <taxon>Alphaproteobacteria</taxon>
        <taxon>Rhodospirillales</taxon>
        <taxon>Azospirillaceae</taxon>
        <taxon>Azospirillum</taxon>
    </lineage>
</organism>
<evidence type="ECO:0000256" key="1">
    <source>
        <dbReference type="SAM" id="MobiDB-lite"/>
    </source>
</evidence>